<dbReference type="Pfam" id="PF00013">
    <property type="entry name" value="KH_1"/>
    <property type="match status" value="3"/>
</dbReference>
<evidence type="ECO:0000256" key="5">
    <source>
        <dbReference type="ARBA" id="ARBA00023187"/>
    </source>
</evidence>
<proteinExistence type="predicted"/>
<dbReference type="InterPro" id="IPR047276">
    <property type="entry name" value="KH-I_NOVA_rpt2"/>
</dbReference>
<dbReference type="InterPro" id="IPR047274">
    <property type="entry name" value="KH-I_NOVA_rpt3"/>
</dbReference>
<gene>
    <name evidence="7" type="ORF">APZ42_016490</name>
</gene>
<dbReference type="SMART" id="SM00322">
    <property type="entry name" value="KH"/>
    <property type="match status" value="3"/>
</dbReference>
<evidence type="ECO:0000256" key="3">
    <source>
        <dbReference type="ARBA" id="ARBA00022737"/>
    </source>
</evidence>
<dbReference type="AlphaFoldDB" id="A0A0P5UCZ0"/>
<dbReference type="FunFam" id="3.30.1370.10:FF:000022">
    <property type="entry name" value="RNA-binding protein Nova-1 isoform 1"/>
    <property type="match status" value="1"/>
</dbReference>
<evidence type="ECO:0000256" key="1">
    <source>
        <dbReference type="ARBA" id="ARBA00004123"/>
    </source>
</evidence>
<dbReference type="PROSITE" id="PS50084">
    <property type="entry name" value="KH_TYPE_1"/>
    <property type="match status" value="3"/>
</dbReference>
<dbReference type="InterPro" id="IPR004087">
    <property type="entry name" value="KH_dom"/>
</dbReference>
<evidence type="ECO:0000256" key="2">
    <source>
        <dbReference type="ARBA" id="ARBA00022664"/>
    </source>
</evidence>
<dbReference type="STRING" id="35525.A0A0P5UCZ0"/>
<comment type="subcellular location">
    <subcellularLocation>
        <location evidence="1">Nucleus</location>
    </subcellularLocation>
</comment>
<dbReference type="GO" id="GO:0010468">
    <property type="term" value="P:regulation of gene expression"/>
    <property type="evidence" value="ECO:0007669"/>
    <property type="project" value="UniProtKB-ARBA"/>
</dbReference>
<keyword evidence="4" id="KW-0694">RNA-binding</keyword>
<dbReference type="GO" id="GO:0006397">
    <property type="term" value="P:mRNA processing"/>
    <property type="evidence" value="ECO:0007669"/>
    <property type="project" value="UniProtKB-KW"/>
</dbReference>
<dbReference type="Proteomes" id="UP000076858">
    <property type="component" value="Unassembled WGS sequence"/>
</dbReference>
<reference evidence="7 8" key="1">
    <citation type="submission" date="2016-03" db="EMBL/GenBank/DDBJ databases">
        <title>EvidentialGene: Evidence-directed Construction of Genes on Genomes.</title>
        <authorList>
            <person name="Gilbert D.G."/>
            <person name="Choi J.-H."/>
            <person name="Mockaitis K."/>
            <person name="Colbourne J."/>
            <person name="Pfrender M."/>
        </authorList>
    </citation>
    <scope>NUCLEOTIDE SEQUENCE [LARGE SCALE GENOMIC DNA]</scope>
    <source>
        <strain evidence="7 8">Xinb3</strain>
        <tissue evidence="7">Complete organism</tissue>
    </source>
</reference>
<protein>
    <submittedName>
        <fullName evidence="7">RNA-binding protein Nova-2</fullName>
    </submittedName>
</protein>
<dbReference type="InterPro" id="IPR047275">
    <property type="entry name" value="KH-I_NOVA_rpt1"/>
</dbReference>
<evidence type="ECO:0000313" key="7">
    <source>
        <dbReference type="EMBL" id="KZS17602.1"/>
    </source>
</evidence>
<dbReference type="CDD" id="cd22436">
    <property type="entry name" value="KH-I_NOVA_rpt2"/>
    <property type="match status" value="1"/>
</dbReference>
<sequence length="571" mass="60209">MASTESDTRTSREDSIRSPKFDDDDSPEHSERKRPLDGDSDLSDRKKSHFTGDGSIYLKVLVPSVAAGAIIGKGGETIAQVQKEVNARIKMSKANDFYPGTTERVCLIKGTTESVMSMLTFICEKIRDKPDPNAKPAMDFDSKTPAERDKQVKILVPNSTAGMIIGKGGSFIKQIKEESGAYIQISQKAKDQALQERCITVIGDSDCNRKACCMILSKIAEDPQSGSCLNVSYAEVTGPVANFNPTGSPYAHNGGVGGSGGVGGNGNSGGYSPVHNGNNGASPYLNNMSVNLNIGVGLSQPNPAMLSQLMDHLRSSLRSAGYPEQSLSEVGQAINTLASYGMIGMNFSTHGNSAVDSVANVAGSWINHNVSASDGGHGVPSSSPGPFGPIGSSPHRYNESSFDPFRGRGSYQTPLPLNNNSFGLGSPHSPVAQDRTSDSINTSPRGSENSRAELQVGEHIVGAILGPGGKSLLEIQHFSGANIQISKKGIYAPGTRNRWVTISGTPNAISTAQYLIEQRISEEEAKRARHHSSTTAILNPSSSNSSTTTAAVQSIVPIIPPPSALHSAMPI</sequence>
<keyword evidence="6" id="KW-0539">Nucleus</keyword>
<evidence type="ECO:0000313" key="8">
    <source>
        <dbReference type="Proteomes" id="UP000076858"/>
    </source>
</evidence>
<dbReference type="GO" id="GO:0005634">
    <property type="term" value="C:nucleus"/>
    <property type="evidence" value="ECO:0007669"/>
    <property type="project" value="UniProtKB-SubCell"/>
</dbReference>
<keyword evidence="3" id="KW-0677">Repeat</keyword>
<dbReference type="EMBL" id="LRGB01000626">
    <property type="protein sequence ID" value="KZS17602.1"/>
    <property type="molecule type" value="Genomic_DNA"/>
</dbReference>
<keyword evidence="5" id="KW-0508">mRNA splicing</keyword>
<dbReference type="CDD" id="cd22435">
    <property type="entry name" value="KH-I_NOVA_rpt1"/>
    <property type="match status" value="1"/>
</dbReference>
<keyword evidence="2" id="KW-0507">mRNA processing</keyword>
<comment type="caution">
    <text evidence="7">The sequence shown here is derived from an EMBL/GenBank/DDBJ whole genome shotgun (WGS) entry which is preliminary data.</text>
</comment>
<dbReference type="Gene3D" id="3.30.1370.10">
    <property type="entry name" value="K Homology domain, type 1"/>
    <property type="match status" value="3"/>
</dbReference>
<evidence type="ECO:0000256" key="4">
    <source>
        <dbReference type="ARBA" id="ARBA00022884"/>
    </source>
</evidence>
<dbReference type="GO" id="GO:0003723">
    <property type="term" value="F:RNA binding"/>
    <property type="evidence" value="ECO:0007669"/>
    <property type="project" value="UniProtKB-UniRule"/>
</dbReference>
<organism evidence="7 8">
    <name type="scientific">Daphnia magna</name>
    <dbReference type="NCBI Taxonomy" id="35525"/>
    <lineage>
        <taxon>Eukaryota</taxon>
        <taxon>Metazoa</taxon>
        <taxon>Ecdysozoa</taxon>
        <taxon>Arthropoda</taxon>
        <taxon>Crustacea</taxon>
        <taxon>Branchiopoda</taxon>
        <taxon>Diplostraca</taxon>
        <taxon>Cladocera</taxon>
        <taxon>Anomopoda</taxon>
        <taxon>Daphniidae</taxon>
        <taxon>Daphnia</taxon>
    </lineage>
</organism>
<dbReference type="InterPro" id="IPR004088">
    <property type="entry name" value="KH_dom_type_1"/>
</dbReference>
<evidence type="ECO:0000256" key="6">
    <source>
        <dbReference type="ARBA" id="ARBA00023242"/>
    </source>
</evidence>
<dbReference type="GO" id="GO:0008380">
    <property type="term" value="P:RNA splicing"/>
    <property type="evidence" value="ECO:0007669"/>
    <property type="project" value="UniProtKB-KW"/>
</dbReference>
<dbReference type="PANTHER" id="PTHR10288">
    <property type="entry name" value="KH DOMAIN CONTAINING RNA BINDING PROTEIN"/>
    <property type="match status" value="1"/>
</dbReference>
<dbReference type="CDD" id="cd09031">
    <property type="entry name" value="KH-I_NOVA_rpt3"/>
    <property type="match status" value="1"/>
</dbReference>
<dbReference type="InterPro" id="IPR036612">
    <property type="entry name" value="KH_dom_type_1_sf"/>
</dbReference>
<dbReference type="OrthoDB" id="441329at2759"/>
<keyword evidence="8" id="KW-1185">Reference proteome</keyword>
<accession>A0A0P5UCZ0</accession>
<name>A0A0P5UCZ0_9CRUS</name>
<dbReference type="SUPFAM" id="SSF54791">
    <property type="entry name" value="Eukaryotic type KH-domain (KH-domain type I)"/>
    <property type="match status" value="3"/>
</dbReference>